<accession>A0ABZ2C1Q4</accession>
<dbReference type="Proteomes" id="UP001318682">
    <property type="component" value="Plasmid pROLI83"/>
</dbReference>
<organism evidence="1 2">
    <name type="scientific">Roseobacter fucihabitans</name>
    <dbReference type="NCBI Taxonomy" id="1537242"/>
    <lineage>
        <taxon>Bacteria</taxon>
        <taxon>Pseudomonadati</taxon>
        <taxon>Pseudomonadota</taxon>
        <taxon>Alphaproteobacteria</taxon>
        <taxon>Rhodobacterales</taxon>
        <taxon>Roseobacteraceae</taxon>
        <taxon>Roseobacter</taxon>
    </lineage>
</organism>
<geneLocation type="plasmid" evidence="1 2">
    <name>pROLI83</name>
</geneLocation>
<evidence type="ECO:0008006" key="3">
    <source>
        <dbReference type="Google" id="ProtNLM"/>
    </source>
</evidence>
<evidence type="ECO:0000313" key="2">
    <source>
        <dbReference type="Proteomes" id="UP001318682"/>
    </source>
</evidence>
<dbReference type="EMBL" id="CP143425">
    <property type="protein sequence ID" value="WVX51533.1"/>
    <property type="molecule type" value="Genomic_DNA"/>
</dbReference>
<dbReference type="RefSeq" id="WP_187430167.1">
    <property type="nucleotide sequence ID" value="NZ_CP143425.1"/>
</dbReference>
<keyword evidence="2" id="KW-1185">Reference proteome</keyword>
<gene>
    <name evidence="1" type="ORF">ROLI_046350</name>
</gene>
<keyword evidence="1" id="KW-0614">Plasmid</keyword>
<evidence type="ECO:0000313" key="1">
    <source>
        <dbReference type="EMBL" id="WVX51533.1"/>
    </source>
</evidence>
<name>A0ABZ2C1Q4_9RHOB</name>
<protein>
    <recommendedName>
        <fullName evidence="3">PemK-like protein</fullName>
    </recommendedName>
</protein>
<proteinExistence type="predicted"/>
<reference evidence="1 2" key="1">
    <citation type="submission" date="2024-01" db="EMBL/GenBank/DDBJ databases">
        <title>Roseobacter fucihabitans sp. nov., isolated from the brown alga Fucus spiralis.</title>
        <authorList>
            <person name="Hahnke S."/>
            <person name="Berger M."/>
            <person name="Schlingloff A."/>
            <person name="Athale I."/>
            <person name="Neumann-Schaal M."/>
            <person name="Adenaya A."/>
            <person name="Poehlein A."/>
            <person name="Daniel R."/>
            <person name="Pertersen J."/>
            <person name="Brinkhoff T."/>
        </authorList>
    </citation>
    <scope>NUCLEOTIDE SEQUENCE [LARGE SCALE GENOMIC DNA]</scope>
    <source>
        <strain evidence="1 2">B14</strain>
        <plasmid evidence="1 2">pROLI83</plasmid>
    </source>
</reference>
<sequence length="139" mass="16355">MKRPQKGDVWHYDYLWHREHEAGQENARKSRPTALVTTFMDKSGRTNLFWLPITSKRPQEDRVAIEIPQIERRRAGLASDLPLWVMADEYNHEFLETSFYIDPNGYCGAFSMPFIHRVLEVLIEVGKKGQLDIVKRHDD</sequence>